<evidence type="ECO:0000256" key="5">
    <source>
        <dbReference type="ARBA" id="ARBA00022989"/>
    </source>
</evidence>
<keyword evidence="10" id="KW-1185">Reference proteome</keyword>
<evidence type="ECO:0000259" key="8">
    <source>
        <dbReference type="PROSITE" id="PS50850"/>
    </source>
</evidence>
<feature type="domain" description="Major facilitator superfamily (MFS) profile" evidence="8">
    <location>
        <begin position="14"/>
        <end position="396"/>
    </location>
</feature>
<dbReference type="InterPro" id="IPR005829">
    <property type="entry name" value="Sugar_transporter_CS"/>
</dbReference>
<feature type="transmembrane region" description="Helical" evidence="7">
    <location>
        <begin position="144"/>
        <end position="164"/>
    </location>
</feature>
<feature type="transmembrane region" description="Helical" evidence="7">
    <location>
        <begin position="170"/>
        <end position="191"/>
    </location>
</feature>
<evidence type="ECO:0000256" key="3">
    <source>
        <dbReference type="ARBA" id="ARBA00022475"/>
    </source>
</evidence>
<sequence length="408" mass="44397">MNRFRDFLHAYHPIVHTLILGTVMARAAASMSLPFLAIYLSRNTSMSEVMIGVVVGMGALAGTFGGFIGGALSDRFGRRLIMLVALFGWAFVFTGFALVKLPVWFMLLNMMNGLCRSFYEPVSQALMADLTEPAKRFKVYSLRYLAINVGVAVGPLLGAFFASMDGALPFLITGIVYFVYAVILLALLNAFGIKQIEGEKKAPVTLASAWRVIRNDTTFRLYMLGGIIGAIGYSQVMVTLSQYLEHSFADGVKMFAMLMSVNAIVVIVMQIPLARWAERYTPIIAISVGNLLFALGDVGFALSHSIVMFVISMAVFTLGEILNYPAASMLVDKLAPEHMRGTYFGAQTLTNLGHFMGPWIGGLLLASYGGSSLYAIMAVVTVAGTMFYHVGKQKPSSLEISSEVSNRQ</sequence>
<dbReference type="Proteomes" id="UP001596044">
    <property type="component" value="Unassembled WGS sequence"/>
</dbReference>
<protein>
    <submittedName>
        <fullName evidence="9">MDR family MFS transporter</fullName>
    </submittedName>
</protein>
<keyword evidence="6 7" id="KW-0472">Membrane</keyword>
<feature type="transmembrane region" description="Helical" evidence="7">
    <location>
        <begin position="255"/>
        <end position="273"/>
    </location>
</feature>
<organism evidence="9 10">
    <name type="scientific">Paenibacillus aestuarii</name>
    <dbReference type="NCBI Taxonomy" id="516965"/>
    <lineage>
        <taxon>Bacteria</taxon>
        <taxon>Bacillati</taxon>
        <taxon>Bacillota</taxon>
        <taxon>Bacilli</taxon>
        <taxon>Bacillales</taxon>
        <taxon>Paenibacillaceae</taxon>
        <taxon>Paenibacillus</taxon>
    </lineage>
</organism>
<dbReference type="RefSeq" id="WP_270880029.1">
    <property type="nucleotide sequence ID" value="NZ_JAQFVF010000027.1"/>
</dbReference>
<evidence type="ECO:0000313" key="10">
    <source>
        <dbReference type="Proteomes" id="UP001596044"/>
    </source>
</evidence>
<dbReference type="SUPFAM" id="SSF103473">
    <property type="entry name" value="MFS general substrate transporter"/>
    <property type="match status" value="1"/>
</dbReference>
<dbReference type="Pfam" id="PF07690">
    <property type="entry name" value="MFS_1"/>
    <property type="match status" value="1"/>
</dbReference>
<dbReference type="InterPro" id="IPR011701">
    <property type="entry name" value="MFS"/>
</dbReference>
<feature type="transmembrane region" description="Helical" evidence="7">
    <location>
        <begin position="221"/>
        <end position="243"/>
    </location>
</feature>
<feature type="transmembrane region" description="Helical" evidence="7">
    <location>
        <begin position="80"/>
        <end position="107"/>
    </location>
</feature>
<feature type="transmembrane region" description="Helical" evidence="7">
    <location>
        <begin position="280"/>
        <end position="300"/>
    </location>
</feature>
<keyword evidence="3" id="KW-1003">Cell membrane</keyword>
<comment type="subcellular location">
    <subcellularLocation>
        <location evidence="1">Cell membrane</location>
        <topology evidence="1">Multi-pass membrane protein</topology>
    </subcellularLocation>
</comment>
<dbReference type="PANTHER" id="PTHR43414:SF1">
    <property type="entry name" value="PEPTIDE PERMEASE"/>
    <property type="match status" value="1"/>
</dbReference>
<keyword evidence="2" id="KW-0813">Transport</keyword>
<evidence type="ECO:0000256" key="1">
    <source>
        <dbReference type="ARBA" id="ARBA00004651"/>
    </source>
</evidence>
<dbReference type="EMBL" id="JBHSMJ010000040">
    <property type="protein sequence ID" value="MFC5451764.1"/>
    <property type="molecule type" value="Genomic_DNA"/>
</dbReference>
<dbReference type="PROSITE" id="PS00216">
    <property type="entry name" value="SUGAR_TRANSPORT_1"/>
    <property type="match status" value="1"/>
</dbReference>
<dbReference type="PROSITE" id="PS50850">
    <property type="entry name" value="MFS"/>
    <property type="match status" value="1"/>
</dbReference>
<evidence type="ECO:0000256" key="2">
    <source>
        <dbReference type="ARBA" id="ARBA00022448"/>
    </source>
</evidence>
<dbReference type="InterPro" id="IPR020846">
    <property type="entry name" value="MFS_dom"/>
</dbReference>
<accession>A0ABW0KEF6</accession>
<gene>
    <name evidence="9" type="ORF">ACFPOG_26540</name>
</gene>
<proteinExistence type="predicted"/>
<evidence type="ECO:0000256" key="7">
    <source>
        <dbReference type="SAM" id="Phobius"/>
    </source>
</evidence>
<reference evidence="10" key="1">
    <citation type="journal article" date="2019" name="Int. J. Syst. Evol. Microbiol.">
        <title>The Global Catalogue of Microorganisms (GCM) 10K type strain sequencing project: providing services to taxonomists for standard genome sequencing and annotation.</title>
        <authorList>
            <consortium name="The Broad Institute Genomics Platform"/>
            <consortium name="The Broad Institute Genome Sequencing Center for Infectious Disease"/>
            <person name="Wu L."/>
            <person name="Ma J."/>
        </authorList>
    </citation>
    <scope>NUCLEOTIDE SEQUENCE [LARGE SCALE GENOMIC DNA]</scope>
    <source>
        <strain evidence="10">KACC 11904</strain>
    </source>
</reference>
<dbReference type="PANTHER" id="PTHR43414">
    <property type="entry name" value="MULTIDRUG RESISTANCE PROTEIN MDTG"/>
    <property type="match status" value="1"/>
</dbReference>
<dbReference type="Gene3D" id="1.20.1250.20">
    <property type="entry name" value="MFS general substrate transporter like domains"/>
    <property type="match status" value="1"/>
</dbReference>
<dbReference type="CDD" id="cd17329">
    <property type="entry name" value="MFS_MdtH_MDR_like"/>
    <property type="match status" value="1"/>
</dbReference>
<keyword evidence="5 7" id="KW-1133">Transmembrane helix</keyword>
<feature type="transmembrane region" description="Helical" evidence="7">
    <location>
        <begin position="14"/>
        <end position="37"/>
    </location>
</feature>
<evidence type="ECO:0000256" key="6">
    <source>
        <dbReference type="ARBA" id="ARBA00023136"/>
    </source>
</evidence>
<feature type="transmembrane region" description="Helical" evidence="7">
    <location>
        <begin position="49"/>
        <end position="68"/>
    </location>
</feature>
<comment type="caution">
    <text evidence="9">The sequence shown here is derived from an EMBL/GenBank/DDBJ whole genome shotgun (WGS) entry which is preliminary data.</text>
</comment>
<evidence type="ECO:0000313" key="9">
    <source>
        <dbReference type="EMBL" id="MFC5451764.1"/>
    </source>
</evidence>
<evidence type="ECO:0000256" key="4">
    <source>
        <dbReference type="ARBA" id="ARBA00022692"/>
    </source>
</evidence>
<name>A0ABW0KEF6_9BACL</name>
<keyword evidence="4 7" id="KW-0812">Transmembrane</keyword>
<dbReference type="InterPro" id="IPR036259">
    <property type="entry name" value="MFS_trans_sf"/>
</dbReference>